<keyword evidence="1" id="KW-0812">Transmembrane</keyword>
<reference evidence="2 3" key="1">
    <citation type="submission" date="2020-09" db="EMBL/GenBank/DDBJ databases">
        <authorList>
            <person name="Kim M.K."/>
        </authorList>
    </citation>
    <scope>NUCLEOTIDE SEQUENCE [LARGE SCALE GENOMIC DNA]</scope>
    <source>
        <strain evidence="2 3">BT646</strain>
    </source>
</reference>
<feature type="transmembrane region" description="Helical" evidence="1">
    <location>
        <begin position="179"/>
        <end position="197"/>
    </location>
</feature>
<accession>A0ABR8JC94</accession>
<feature type="transmembrane region" description="Helical" evidence="1">
    <location>
        <begin position="234"/>
        <end position="252"/>
    </location>
</feature>
<evidence type="ECO:0000313" key="2">
    <source>
        <dbReference type="EMBL" id="MBD2714397.1"/>
    </source>
</evidence>
<gene>
    <name evidence="2" type="ORF">IC231_05055</name>
</gene>
<feature type="transmembrane region" description="Helical" evidence="1">
    <location>
        <begin position="48"/>
        <end position="69"/>
    </location>
</feature>
<feature type="transmembrane region" description="Helical" evidence="1">
    <location>
        <begin position="264"/>
        <end position="284"/>
    </location>
</feature>
<keyword evidence="1" id="KW-1133">Transmembrane helix</keyword>
<evidence type="ECO:0008006" key="4">
    <source>
        <dbReference type="Google" id="ProtNLM"/>
    </source>
</evidence>
<feature type="transmembrane region" description="Helical" evidence="1">
    <location>
        <begin position="21"/>
        <end position="42"/>
    </location>
</feature>
<keyword evidence="3" id="KW-1185">Reference proteome</keyword>
<feature type="transmembrane region" description="Helical" evidence="1">
    <location>
        <begin position="296"/>
        <end position="317"/>
    </location>
</feature>
<dbReference type="EMBL" id="JACWZZ010000001">
    <property type="protein sequence ID" value="MBD2714397.1"/>
    <property type="molecule type" value="Genomic_DNA"/>
</dbReference>
<sequence>MTVSTPTTAVYSYGTAKGWRIFIYVLGPPLILLFLSSPFWIADREWDAGLFVLTIVSWAISLFLAYAIYETYKGRHILSEQSVRYKGTLQSKEIPLEAILGYRTDDKFTYIVPASKAYPTIKIGYTSEGYEDIQFWLAERFPDLDVQQQEQEAQEILQDDALGRTEAEREEKLLQAQKVCRVLNIAAWAVAGWLFFYTQPYSWAMQAGLALPPVALLALLWYRGLIRADERKDSAYPSVSSALFIPTLALLLRNLFDFELLEYARVWPLAAVVAALFGGLLAYGNWRFLSNPGSRWGALAILVVCSLAYAYAAPVAYNCAFDKAEPRVYRVPVQGKHSSSGKTTTYYLEAGAWGPRTAPEDVTVTEELYEQTQPGDTVHAYLFPGRLGIPWFSVEQ</sequence>
<dbReference type="RefSeq" id="WP_190783482.1">
    <property type="nucleotide sequence ID" value="NZ_JACWZZ010000001.1"/>
</dbReference>
<keyword evidence="1" id="KW-0472">Membrane</keyword>
<evidence type="ECO:0000256" key="1">
    <source>
        <dbReference type="SAM" id="Phobius"/>
    </source>
</evidence>
<dbReference type="Proteomes" id="UP000642468">
    <property type="component" value="Unassembled WGS sequence"/>
</dbReference>
<comment type="caution">
    <text evidence="2">The sequence shown here is derived from an EMBL/GenBank/DDBJ whole genome shotgun (WGS) entry which is preliminary data.</text>
</comment>
<proteinExistence type="predicted"/>
<feature type="transmembrane region" description="Helical" evidence="1">
    <location>
        <begin position="203"/>
        <end position="222"/>
    </location>
</feature>
<organism evidence="2 3">
    <name type="scientific">Hymenobacter duratus</name>
    <dbReference type="NCBI Taxonomy" id="2771356"/>
    <lineage>
        <taxon>Bacteria</taxon>
        <taxon>Pseudomonadati</taxon>
        <taxon>Bacteroidota</taxon>
        <taxon>Cytophagia</taxon>
        <taxon>Cytophagales</taxon>
        <taxon>Hymenobacteraceae</taxon>
        <taxon>Hymenobacter</taxon>
    </lineage>
</organism>
<name>A0ABR8JC94_9BACT</name>
<evidence type="ECO:0000313" key="3">
    <source>
        <dbReference type="Proteomes" id="UP000642468"/>
    </source>
</evidence>
<protein>
    <recommendedName>
        <fullName evidence="4">DUF3592 domain-containing protein</fullName>
    </recommendedName>
</protein>